<evidence type="ECO:0000256" key="1">
    <source>
        <dbReference type="SAM" id="Phobius"/>
    </source>
</evidence>
<dbReference type="PANTHER" id="PTHR35903">
    <property type="entry name" value="FLAGELLIN B1"/>
    <property type="match status" value="1"/>
</dbReference>
<keyword evidence="3" id="KW-1185">Reference proteome</keyword>
<proteinExistence type="predicted"/>
<dbReference type="AlphaFoldDB" id="A0A1G9AHV1"/>
<dbReference type="EMBL" id="FNFT01000006">
    <property type="protein sequence ID" value="SDK26095.1"/>
    <property type="molecule type" value="Genomic_DNA"/>
</dbReference>
<dbReference type="GO" id="GO:0097588">
    <property type="term" value="P:archaeal or bacterial-type flagellum-dependent cell motility"/>
    <property type="evidence" value="ECO:0007669"/>
    <property type="project" value="InterPro"/>
</dbReference>
<dbReference type="Proteomes" id="UP000326500">
    <property type="component" value="Unassembled WGS sequence"/>
</dbReference>
<reference evidence="2 3" key="1">
    <citation type="submission" date="2016-10" db="EMBL/GenBank/DDBJ databases">
        <authorList>
            <person name="Varghese N."/>
            <person name="Submissions S."/>
        </authorList>
    </citation>
    <scope>NUCLEOTIDE SEQUENCE [LARGE SCALE GENOMIC DNA]</scope>
    <source>
        <strain evidence="2 3">DSM 2373</strain>
    </source>
</reference>
<dbReference type="Pfam" id="PF01917">
    <property type="entry name" value="Flagellin_arch-type"/>
    <property type="match status" value="1"/>
</dbReference>
<keyword evidence="1" id="KW-0812">Transmembrane</keyword>
<name>A0A1G9AHV1_9EURY</name>
<keyword evidence="2" id="KW-0966">Cell projection</keyword>
<keyword evidence="1" id="KW-0472">Membrane</keyword>
<keyword evidence="1" id="KW-1133">Transmembrane helix</keyword>
<keyword evidence="2" id="KW-0282">Flagellum</keyword>
<protein>
    <submittedName>
        <fullName evidence="2">Flagellin FlaB</fullName>
    </submittedName>
</protein>
<gene>
    <name evidence="2" type="ORF">SAMN04488571_10630</name>
</gene>
<accession>A0A1G9AHV1</accession>
<dbReference type="RefSeq" id="WP_224732797.1">
    <property type="nucleotide sequence ID" value="NZ_BCNX01000003.1"/>
</dbReference>
<feature type="transmembrane region" description="Helical" evidence="1">
    <location>
        <begin position="20"/>
        <end position="45"/>
    </location>
</feature>
<dbReference type="InterPro" id="IPR002774">
    <property type="entry name" value="Flagellin_arc-type"/>
</dbReference>
<organism evidence="2 3">
    <name type="scientific">Methanoculleus thermophilus</name>
    <dbReference type="NCBI Taxonomy" id="2200"/>
    <lineage>
        <taxon>Archaea</taxon>
        <taxon>Methanobacteriati</taxon>
        <taxon>Methanobacteriota</taxon>
        <taxon>Stenosarchaea group</taxon>
        <taxon>Methanomicrobia</taxon>
        <taxon>Methanomicrobiales</taxon>
        <taxon>Methanomicrobiaceae</taxon>
        <taxon>Methanoculleus</taxon>
    </lineage>
</organism>
<evidence type="ECO:0000313" key="2">
    <source>
        <dbReference type="EMBL" id="SDK26095.1"/>
    </source>
</evidence>
<evidence type="ECO:0000313" key="3">
    <source>
        <dbReference type="Proteomes" id="UP000326500"/>
    </source>
</evidence>
<sequence>MSSSSDAVGPPDAGFTGLEAAIVLIAFVVVAAVFGYVVLTMGLLFSGESQSTIHQGIRQAGSACMVSGTVYGVSSPPYDYLNSIIIPIKLTSGSEPIDMTTVSLRLTGPHHVDPIRQNIPLLTDSPEAGYWSIQDRFNDDSDLLLEAGEEYVLHIRLNNRQDCAPYGTFAIEIKPAGRTALRVERTVPGSISALTKLP</sequence>
<dbReference type="PANTHER" id="PTHR35903:SF1">
    <property type="entry name" value="FLAGELLIN B1"/>
    <property type="match status" value="1"/>
</dbReference>
<dbReference type="GO" id="GO:0005198">
    <property type="term" value="F:structural molecule activity"/>
    <property type="evidence" value="ECO:0007669"/>
    <property type="project" value="InterPro"/>
</dbReference>
<keyword evidence="2" id="KW-0969">Cilium</keyword>
<dbReference type="STRING" id="2200.GCA_001571405_00357"/>